<proteinExistence type="predicted"/>
<evidence type="ECO:0000313" key="2">
    <source>
        <dbReference type="EMBL" id="MFC5481031.1"/>
    </source>
</evidence>
<reference evidence="3" key="1">
    <citation type="journal article" date="2019" name="Int. J. Syst. Evol. Microbiol.">
        <title>The Global Catalogue of Microorganisms (GCM) 10K type strain sequencing project: providing services to taxonomists for standard genome sequencing and annotation.</title>
        <authorList>
            <consortium name="The Broad Institute Genomics Platform"/>
            <consortium name="The Broad Institute Genome Sequencing Center for Infectious Disease"/>
            <person name="Wu L."/>
            <person name="Ma J."/>
        </authorList>
    </citation>
    <scope>NUCLEOTIDE SEQUENCE [LARGE SCALE GENOMIC DNA]</scope>
    <source>
        <strain evidence="3">CCUG 43111</strain>
    </source>
</reference>
<dbReference type="EMBL" id="JBHSMR010000014">
    <property type="protein sequence ID" value="MFC5481031.1"/>
    <property type="molecule type" value="Genomic_DNA"/>
</dbReference>
<feature type="region of interest" description="Disordered" evidence="1">
    <location>
        <begin position="1"/>
        <end position="21"/>
    </location>
</feature>
<name>A0ABW0MTU9_9BURK</name>
<sequence length="146" mass="14403">MSSCTITGVDGVSRGGSSGRGVRRRLAGRAWAWGATGGGAIGTGSTTRNPEPGVRCDKGVGGKEGTASAATGAGSCSGEAGGKGARLTVIGLAPPSCWPDSPKPIDRISACASSDSSRPMTIRRLARSCAQGWSVGMQVAGPVLLS</sequence>
<protein>
    <submittedName>
        <fullName evidence="2">Uncharacterized protein</fullName>
    </submittedName>
</protein>
<feature type="compositionally biased region" description="Low complexity" evidence="1">
    <location>
        <begin position="65"/>
        <end position="78"/>
    </location>
</feature>
<dbReference type="Proteomes" id="UP001596101">
    <property type="component" value="Unassembled WGS sequence"/>
</dbReference>
<comment type="caution">
    <text evidence="2">The sequence shown here is derived from an EMBL/GenBank/DDBJ whole genome shotgun (WGS) entry which is preliminary data.</text>
</comment>
<gene>
    <name evidence="2" type="ORF">ACFPQ5_22750</name>
</gene>
<evidence type="ECO:0000256" key="1">
    <source>
        <dbReference type="SAM" id="MobiDB-lite"/>
    </source>
</evidence>
<keyword evidence="3" id="KW-1185">Reference proteome</keyword>
<evidence type="ECO:0000313" key="3">
    <source>
        <dbReference type="Proteomes" id="UP001596101"/>
    </source>
</evidence>
<organism evidence="2 3">
    <name type="scientific">Massilia suwonensis</name>
    <dbReference type="NCBI Taxonomy" id="648895"/>
    <lineage>
        <taxon>Bacteria</taxon>
        <taxon>Pseudomonadati</taxon>
        <taxon>Pseudomonadota</taxon>
        <taxon>Betaproteobacteria</taxon>
        <taxon>Burkholderiales</taxon>
        <taxon>Oxalobacteraceae</taxon>
        <taxon>Telluria group</taxon>
        <taxon>Massilia</taxon>
    </lineage>
</organism>
<dbReference type="RefSeq" id="WP_379761099.1">
    <property type="nucleotide sequence ID" value="NZ_JBHSMR010000014.1"/>
</dbReference>
<feature type="region of interest" description="Disordered" evidence="1">
    <location>
        <begin position="37"/>
        <end position="79"/>
    </location>
</feature>
<accession>A0ABW0MTU9</accession>